<dbReference type="EMBL" id="AP025523">
    <property type="protein sequence ID" value="BDE05975.1"/>
    <property type="molecule type" value="Genomic_DNA"/>
</dbReference>
<evidence type="ECO:0000256" key="1">
    <source>
        <dbReference type="SAM" id="MobiDB-lite"/>
    </source>
</evidence>
<sequence>MAPRAHFPRSGTRRIVGDDLSHDVEETDTIAVRVARALGEMMIAQHARRVERVRLLRPEDGGERVNRRRRCERPQTFERGVAARIEAGAAPCHRRRRRTLTLLAASARGEERAALERTRQRSQRRDVQPGRRNLDRERIPAQTRAYFDDQGIALCIVEKTHSLTRRAAPEQRRGRGCIQSGDRLGRDAGDVRDDAARQQDANAAETVRRFDRGTLGGDDSVRTRARS</sequence>
<evidence type="ECO:0000313" key="2">
    <source>
        <dbReference type="EMBL" id="BDE05975.1"/>
    </source>
</evidence>
<organism evidence="2 3">
    <name type="scientific">Vulcanimicrobium alpinum</name>
    <dbReference type="NCBI Taxonomy" id="3016050"/>
    <lineage>
        <taxon>Bacteria</taxon>
        <taxon>Bacillati</taxon>
        <taxon>Vulcanimicrobiota</taxon>
        <taxon>Vulcanimicrobiia</taxon>
        <taxon>Vulcanimicrobiales</taxon>
        <taxon>Vulcanimicrobiaceae</taxon>
        <taxon>Vulcanimicrobium</taxon>
    </lineage>
</organism>
<feature type="region of interest" description="Disordered" evidence="1">
    <location>
        <begin position="165"/>
        <end position="227"/>
    </location>
</feature>
<dbReference type="Proteomes" id="UP001317532">
    <property type="component" value="Chromosome"/>
</dbReference>
<evidence type="ECO:0000313" key="3">
    <source>
        <dbReference type="Proteomes" id="UP001317532"/>
    </source>
</evidence>
<protein>
    <submittedName>
        <fullName evidence="2">Uncharacterized protein</fullName>
    </submittedName>
</protein>
<keyword evidence="3" id="KW-1185">Reference proteome</keyword>
<reference evidence="2 3" key="1">
    <citation type="journal article" date="2022" name="ISME Commun">
        <title>Vulcanimicrobium alpinus gen. nov. sp. nov., the first cultivated representative of the candidate phylum 'Eremiobacterota', is a metabolically versatile aerobic anoxygenic phototroph.</title>
        <authorList>
            <person name="Yabe S."/>
            <person name="Muto K."/>
            <person name="Abe K."/>
            <person name="Yokota A."/>
            <person name="Staudigel H."/>
            <person name="Tebo B.M."/>
        </authorList>
    </citation>
    <scope>NUCLEOTIDE SEQUENCE [LARGE SCALE GENOMIC DNA]</scope>
    <source>
        <strain evidence="2 3">WC8-2</strain>
    </source>
</reference>
<feature type="region of interest" description="Disordered" evidence="1">
    <location>
        <begin position="109"/>
        <end position="138"/>
    </location>
</feature>
<dbReference type="KEGG" id="vab:WPS_12510"/>
<gene>
    <name evidence="2" type="ORF">WPS_12510</name>
</gene>
<accession>A0AAN1XV35</accession>
<feature type="compositionally biased region" description="Basic and acidic residues" evidence="1">
    <location>
        <begin position="183"/>
        <end position="197"/>
    </location>
</feature>
<name>A0AAN1XV35_UNVUL</name>
<dbReference type="AlphaFoldDB" id="A0AAN1XV35"/>
<proteinExistence type="predicted"/>